<dbReference type="InterPro" id="IPR039519">
    <property type="entry name" value="YokE-like_PH"/>
</dbReference>
<reference evidence="3 4" key="1">
    <citation type="journal article" date="2016" name="Nat. Commun.">
        <title>Thousands of microbial genomes shed light on interconnected biogeochemical processes in an aquifer system.</title>
        <authorList>
            <person name="Anantharaman K."/>
            <person name="Brown C.T."/>
            <person name="Hug L.A."/>
            <person name="Sharon I."/>
            <person name="Castelle C.J."/>
            <person name="Probst A.J."/>
            <person name="Thomas B.C."/>
            <person name="Singh A."/>
            <person name="Wilkins M.J."/>
            <person name="Karaoz U."/>
            <person name="Brodie E.L."/>
            <person name="Williams K.H."/>
            <person name="Hubbard S.S."/>
            <person name="Banfield J.F."/>
        </authorList>
    </citation>
    <scope>NUCLEOTIDE SEQUENCE [LARGE SCALE GENOMIC DNA]</scope>
</reference>
<evidence type="ECO:0000259" key="2">
    <source>
        <dbReference type="Pfam" id="PF14470"/>
    </source>
</evidence>
<name>A0A1F6LNX2_9BACT</name>
<comment type="caution">
    <text evidence="3">The sequence shown here is derived from an EMBL/GenBank/DDBJ whole genome shotgun (WGS) entry which is preliminary data.</text>
</comment>
<organism evidence="3 4">
    <name type="scientific">Candidatus Magasanikbacteria bacterium RIFCSPHIGHO2_01_FULL_50_8</name>
    <dbReference type="NCBI Taxonomy" id="1798674"/>
    <lineage>
        <taxon>Bacteria</taxon>
        <taxon>Candidatus Magasanikiibacteriota</taxon>
    </lineage>
</organism>
<feature type="transmembrane region" description="Helical" evidence="1">
    <location>
        <begin position="24"/>
        <end position="44"/>
    </location>
</feature>
<dbReference type="AlphaFoldDB" id="A0A1F6LNX2"/>
<dbReference type="Proteomes" id="UP000176329">
    <property type="component" value="Unassembled WGS sequence"/>
</dbReference>
<protein>
    <recommendedName>
        <fullName evidence="2">YokE-like PH domain-containing protein</fullName>
    </recommendedName>
</protein>
<sequence>MGKVDNIELKPQEKIVREIRRFPFVHFGTYCGATLLMLIPFFFLFPLMKLHTWGVALGVVVFCAGAYIFLRTFYLWYHNVFVITTDRIIDFDQRGFFERVVSQSSWEKIQDISVHIHGASQTFFHYGDVNIKTAWGSVDLCVPSIFRPNNMQRLMLETQENFLKTYERRS</sequence>
<feature type="transmembrane region" description="Helical" evidence="1">
    <location>
        <begin position="50"/>
        <end position="70"/>
    </location>
</feature>
<evidence type="ECO:0000256" key="1">
    <source>
        <dbReference type="SAM" id="Phobius"/>
    </source>
</evidence>
<keyword evidence="1" id="KW-1133">Transmembrane helix</keyword>
<keyword evidence="1" id="KW-0472">Membrane</keyword>
<dbReference type="EMBL" id="MFPV01000047">
    <property type="protein sequence ID" value="OGH61069.1"/>
    <property type="molecule type" value="Genomic_DNA"/>
</dbReference>
<feature type="domain" description="YokE-like PH" evidence="2">
    <location>
        <begin position="77"/>
        <end position="133"/>
    </location>
</feature>
<gene>
    <name evidence="3" type="ORF">A2848_02865</name>
</gene>
<accession>A0A1F6LNX2</accession>
<dbReference type="Pfam" id="PF14470">
    <property type="entry name" value="bPH_3"/>
    <property type="match status" value="1"/>
</dbReference>
<keyword evidence="1" id="KW-0812">Transmembrane</keyword>
<proteinExistence type="predicted"/>
<evidence type="ECO:0000313" key="4">
    <source>
        <dbReference type="Proteomes" id="UP000176329"/>
    </source>
</evidence>
<evidence type="ECO:0000313" key="3">
    <source>
        <dbReference type="EMBL" id="OGH61069.1"/>
    </source>
</evidence>